<organism evidence="1 2">
    <name type="scientific">Paxillus involutus ATCC 200175</name>
    <dbReference type="NCBI Taxonomy" id="664439"/>
    <lineage>
        <taxon>Eukaryota</taxon>
        <taxon>Fungi</taxon>
        <taxon>Dikarya</taxon>
        <taxon>Basidiomycota</taxon>
        <taxon>Agaricomycotina</taxon>
        <taxon>Agaricomycetes</taxon>
        <taxon>Agaricomycetidae</taxon>
        <taxon>Boletales</taxon>
        <taxon>Paxilineae</taxon>
        <taxon>Paxillaceae</taxon>
        <taxon>Paxillus</taxon>
    </lineage>
</organism>
<dbReference type="EMBL" id="KN819814">
    <property type="protein sequence ID" value="KIJ07684.1"/>
    <property type="molecule type" value="Genomic_DNA"/>
</dbReference>
<dbReference type="OrthoDB" id="341511at2759"/>
<dbReference type="HOGENOM" id="CLU_2278332_0_0_1"/>
<reference evidence="1 2" key="1">
    <citation type="submission" date="2014-06" db="EMBL/GenBank/DDBJ databases">
        <authorList>
            <consortium name="DOE Joint Genome Institute"/>
            <person name="Kuo A."/>
            <person name="Kohler A."/>
            <person name="Nagy L.G."/>
            <person name="Floudas D."/>
            <person name="Copeland A."/>
            <person name="Barry K.W."/>
            <person name="Cichocki N."/>
            <person name="Veneault-Fourrey C."/>
            <person name="LaButti K."/>
            <person name="Lindquist E.A."/>
            <person name="Lipzen A."/>
            <person name="Lundell T."/>
            <person name="Morin E."/>
            <person name="Murat C."/>
            <person name="Sun H."/>
            <person name="Tunlid A."/>
            <person name="Henrissat B."/>
            <person name="Grigoriev I.V."/>
            <person name="Hibbett D.S."/>
            <person name="Martin F."/>
            <person name="Nordberg H.P."/>
            <person name="Cantor M.N."/>
            <person name="Hua S.X."/>
        </authorList>
    </citation>
    <scope>NUCLEOTIDE SEQUENCE [LARGE SCALE GENOMIC DNA]</scope>
    <source>
        <strain evidence="1 2">ATCC 200175</strain>
    </source>
</reference>
<gene>
    <name evidence="1" type="ORF">PAXINDRAFT_102859</name>
</gene>
<name>A0A0C9SNC5_PAXIN</name>
<accession>A0A0C9SNC5</accession>
<dbReference type="AlphaFoldDB" id="A0A0C9SNC5"/>
<evidence type="ECO:0000313" key="2">
    <source>
        <dbReference type="Proteomes" id="UP000053647"/>
    </source>
</evidence>
<proteinExistence type="predicted"/>
<reference evidence="2" key="2">
    <citation type="submission" date="2015-01" db="EMBL/GenBank/DDBJ databases">
        <title>Evolutionary Origins and Diversification of the Mycorrhizal Mutualists.</title>
        <authorList>
            <consortium name="DOE Joint Genome Institute"/>
            <consortium name="Mycorrhizal Genomics Consortium"/>
            <person name="Kohler A."/>
            <person name="Kuo A."/>
            <person name="Nagy L.G."/>
            <person name="Floudas D."/>
            <person name="Copeland A."/>
            <person name="Barry K.W."/>
            <person name="Cichocki N."/>
            <person name="Veneault-Fourrey C."/>
            <person name="LaButti K."/>
            <person name="Lindquist E.A."/>
            <person name="Lipzen A."/>
            <person name="Lundell T."/>
            <person name="Morin E."/>
            <person name="Murat C."/>
            <person name="Riley R."/>
            <person name="Ohm R."/>
            <person name="Sun H."/>
            <person name="Tunlid A."/>
            <person name="Henrissat B."/>
            <person name="Grigoriev I.V."/>
            <person name="Hibbett D.S."/>
            <person name="Martin F."/>
        </authorList>
    </citation>
    <scope>NUCLEOTIDE SEQUENCE [LARGE SCALE GENOMIC DNA]</scope>
    <source>
        <strain evidence="2">ATCC 200175</strain>
    </source>
</reference>
<keyword evidence="2" id="KW-1185">Reference proteome</keyword>
<protein>
    <submittedName>
        <fullName evidence="1">Unplaced genomic scaffold PAXINscaffold_492, whole genome shotgun sequence</fullName>
    </submittedName>
</protein>
<dbReference type="Proteomes" id="UP000053647">
    <property type="component" value="Unassembled WGS sequence"/>
</dbReference>
<sequence>MFEDGMLDGLSSTLLLHFYTILKRAGTGSVDIEGQQPSGTTPLIEIRIIAVIAQYALGLLNTHQTRLDHADLGPVQRDSNHNGYQRQVDEPRYLYRARVASI</sequence>
<evidence type="ECO:0000313" key="1">
    <source>
        <dbReference type="EMBL" id="KIJ07684.1"/>
    </source>
</evidence>